<reference evidence="8" key="1">
    <citation type="submission" date="2022-10" db="EMBL/GenBank/DDBJ databases">
        <title>Determination and structural analysis of whole genome sequence of Sarocladium strictum F4-1.</title>
        <authorList>
            <person name="Hu L."/>
            <person name="Jiang Y."/>
        </authorList>
    </citation>
    <scope>NUCLEOTIDE SEQUENCE</scope>
    <source>
        <strain evidence="8">F4-1</strain>
    </source>
</reference>
<dbReference type="GO" id="GO:0005634">
    <property type="term" value="C:nucleus"/>
    <property type="evidence" value="ECO:0007669"/>
    <property type="project" value="TreeGrafter"/>
</dbReference>
<dbReference type="GO" id="GO:0006351">
    <property type="term" value="P:DNA-templated transcription"/>
    <property type="evidence" value="ECO:0007669"/>
    <property type="project" value="InterPro"/>
</dbReference>
<evidence type="ECO:0000256" key="5">
    <source>
        <dbReference type="ARBA" id="ARBA00023242"/>
    </source>
</evidence>
<dbReference type="CDD" id="cd12148">
    <property type="entry name" value="fungal_TF_MHR"/>
    <property type="match status" value="1"/>
</dbReference>
<dbReference type="GO" id="GO:0008270">
    <property type="term" value="F:zinc ion binding"/>
    <property type="evidence" value="ECO:0007669"/>
    <property type="project" value="InterPro"/>
</dbReference>
<dbReference type="Gene3D" id="4.10.240.10">
    <property type="entry name" value="Zn(2)-C6 fungal-type DNA-binding domain"/>
    <property type="match status" value="1"/>
</dbReference>
<dbReference type="InterPro" id="IPR036864">
    <property type="entry name" value="Zn2-C6_fun-type_DNA-bd_sf"/>
</dbReference>
<dbReference type="Proteomes" id="UP001175261">
    <property type="component" value="Unassembled WGS sequence"/>
</dbReference>
<sequence>MAPSTDNGSSETAATPAAKRRRIGLACTACRMRKSRCNGRRPSCASCTSLGFECHYEPSESATNVIVRKDYMSDLDQRMLSMEQTVQRLHYVLEGHLSACSGDTRNKLSSSLSRPTPSGSSQHDLDPARATALEEPRDEDARTNGMAMTFIEEQTSAFFGGSSNINFTRLLLKTVNQVRQNARQGPHGLDKTGELNERNMAKASTSYANTVAASPDTRSGSMTALPSSQEMDRMLDVYFSTAGVVFPFIHEDSFRKMYAECNASGWTRVRRTWLGTLNIIFAMASNFDRESIPSARQRQERSTVFFKRAIELCGELAKQVISLETVHYLLLVAFYCQGAQRSVQAWNVHGLAVRSAMALGLHTPPSQEQANDWQAEYRQRTWIILYCLDKVLSLAFGRPVCIPDDIMVDQKPALEQALPSPDGSRVDLDLPGEFLAVSYRLHQVMSASLKRQYGGNLGNPEPEHDDMTTALQSSGEFRRALRVWAASLPPYLGLLEPSSEVLRENSQCNRLRTILTLRYHNLNILIHRPLLGSTLRHLFGTKDLTASTPAYLIQLAMGEAHECVASARSTIELVGAILDHDQSGGNNLGMGYFSLYYVFTASLVILGRIVWAQHGQEVVDEAAIDHCKLLLDQVETIFQRLDHDNSLVFGCSRYLNNMLEVCTSQASAISVHSDGVTDSIASSIPRFEPHTSSASAPNPLETMMHLGVGDLEMFQLYSSEIYDAEIFEGLDGSSAELATTRNTEWENSSSRAL</sequence>
<feature type="compositionally biased region" description="Basic and acidic residues" evidence="6">
    <location>
        <begin position="123"/>
        <end position="142"/>
    </location>
</feature>
<keyword evidence="2" id="KW-0805">Transcription regulation</keyword>
<dbReference type="GO" id="GO:0000435">
    <property type="term" value="P:positive regulation of transcription from RNA polymerase II promoter by galactose"/>
    <property type="evidence" value="ECO:0007669"/>
    <property type="project" value="TreeGrafter"/>
</dbReference>
<dbReference type="GO" id="GO:0000981">
    <property type="term" value="F:DNA-binding transcription factor activity, RNA polymerase II-specific"/>
    <property type="evidence" value="ECO:0007669"/>
    <property type="project" value="InterPro"/>
</dbReference>
<dbReference type="SUPFAM" id="SSF57701">
    <property type="entry name" value="Zn2/Cys6 DNA-binding domain"/>
    <property type="match status" value="1"/>
</dbReference>
<keyword evidence="9" id="KW-1185">Reference proteome</keyword>
<dbReference type="AlphaFoldDB" id="A0AA39GNC7"/>
<dbReference type="PROSITE" id="PS50048">
    <property type="entry name" value="ZN2_CY6_FUNGAL_2"/>
    <property type="match status" value="1"/>
</dbReference>
<accession>A0AA39GNC7</accession>
<evidence type="ECO:0000256" key="2">
    <source>
        <dbReference type="ARBA" id="ARBA00023015"/>
    </source>
</evidence>
<dbReference type="InterPro" id="IPR051127">
    <property type="entry name" value="Fungal_SecMet_Regulators"/>
</dbReference>
<organism evidence="8 9">
    <name type="scientific">Sarocladium strictum</name>
    <name type="common">Black bundle disease fungus</name>
    <name type="synonym">Acremonium strictum</name>
    <dbReference type="NCBI Taxonomy" id="5046"/>
    <lineage>
        <taxon>Eukaryota</taxon>
        <taxon>Fungi</taxon>
        <taxon>Dikarya</taxon>
        <taxon>Ascomycota</taxon>
        <taxon>Pezizomycotina</taxon>
        <taxon>Sordariomycetes</taxon>
        <taxon>Hypocreomycetidae</taxon>
        <taxon>Hypocreales</taxon>
        <taxon>Sarocladiaceae</taxon>
        <taxon>Sarocladium</taxon>
    </lineage>
</organism>
<feature type="compositionally biased region" description="Low complexity" evidence="6">
    <location>
        <begin position="108"/>
        <end position="121"/>
    </location>
</feature>
<dbReference type="CDD" id="cd00067">
    <property type="entry name" value="GAL4"/>
    <property type="match status" value="1"/>
</dbReference>
<dbReference type="PROSITE" id="PS00463">
    <property type="entry name" value="ZN2_CY6_FUNGAL_1"/>
    <property type="match status" value="1"/>
</dbReference>
<evidence type="ECO:0000256" key="4">
    <source>
        <dbReference type="ARBA" id="ARBA00023163"/>
    </source>
</evidence>
<dbReference type="InterPro" id="IPR001138">
    <property type="entry name" value="Zn2Cys6_DnaBD"/>
</dbReference>
<dbReference type="PANTHER" id="PTHR47424">
    <property type="entry name" value="REGULATORY PROTEIN GAL4"/>
    <property type="match status" value="1"/>
</dbReference>
<feature type="region of interest" description="Disordered" evidence="6">
    <location>
        <begin position="104"/>
        <end position="142"/>
    </location>
</feature>
<dbReference type="PANTHER" id="PTHR47424:SF3">
    <property type="entry name" value="REGULATORY PROTEIN GAL4"/>
    <property type="match status" value="1"/>
</dbReference>
<keyword evidence="5" id="KW-0539">Nucleus</keyword>
<dbReference type="Pfam" id="PF04082">
    <property type="entry name" value="Fungal_trans"/>
    <property type="match status" value="1"/>
</dbReference>
<keyword evidence="4" id="KW-0804">Transcription</keyword>
<keyword evidence="3" id="KW-0238">DNA-binding</keyword>
<dbReference type="EMBL" id="JAPDFR010000002">
    <property type="protein sequence ID" value="KAK0390164.1"/>
    <property type="molecule type" value="Genomic_DNA"/>
</dbReference>
<evidence type="ECO:0000313" key="8">
    <source>
        <dbReference type="EMBL" id="KAK0390164.1"/>
    </source>
</evidence>
<keyword evidence="1" id="KW-0479">Metal-binding</keyword>
<evidence type="ECO:0000313" key="9">
    <source>
        <dbReference type="Proteomes" id="UP001175261"/>
    </source>
</evidence>
<dbReference type="GO" id="GO:0000978">
    <property type="term" value="F:RNA polymerase II cis-regulatory region sequence-specific DNA binding"/>
    <property type="evidence" value="ECO:0007669"/>
    <property type="project" value="TreeGrafter"/>
</dbReference>
<gene>
    <name evidence="8" type="ORF">NLU13_3737</name>
</gene>
<evidence type="ECO:0000259" key="7">
    <source>
        <dbReference type="PROSITE" id="PS50048"/>
    </source>
</evidence>
<proteinExistence type="predicted"/>
<dbReference type="SMART" id="SM00066">
    <property type="entry name" value="GAL4"/>
    <property type="match status" value="1"/>
</dbReference>
<comment type="caution">
    <text evidence="8">The sequence shown here is derived from an EMBL/GenBank/DDBJ whole genome shotgun (WGS) entry which is preliminary data.</text>
</comment>
<protein>
    <recommendedName>
        <fullName evidence="7">Zn(2)-C6 fungal-type domain-containing protein</fullName>
    </recommendedName>
</protein>
<dbReference type="InterPro" id="IPR007219">
    <property type="entry name" value="XnlR_reg_dom"/>
</dbReference>
<evidence type="ECO:0000256" key="1">
    <source>
        <dbReference type="ARBA" id="ARBA00022723"/>
    </source>
</evidence>
<evidence type="ECO:0000256" key="3">
    <source>
        <dbReference type="ARBA" id="ARBA00023125"/>
    </source>
</evidence>
<name>A0AA39GNC7_SARSR</name>
<dbReference type="Pfam" id="PF00172">
    <property type="entry name" value="Zn_clus"/>
    <property type="match status" value="1"/>
</dbReference>
<evidence type="ECO:0000256" key="6">
    <source>
        <dbReference type="SAM" id="MobiDB-lite"/>
    </source>
</evidence>
<feature type="domain" description="Zn(2)-C6 fungal-type" evidence="7">
    <location>
        <begin position="26"/>
        <end position="56"/>
    </location>
</feature>
<dbReference type="SMART" id="SM00906">
    <property type="entry name" value="Fungal_trans"/>
    <property type="match status" value="1"/>
</dbReference>